<dbReference type="InterPro" id="IPR000172">
    <property type="entry name" value="GMC_OxRdtase_N"/>
</dbReference>
<dbReference type="GO" id="GO:0050660">
    <property type="term" value="F:flavin adenine dinucleotide binding"/>
    <property type="evidence" value="ECO:0007669"/>
    <property type="project" value="InterPro"/>
</dbReference>
<evidence type="ECO:0000256" key="6">
    <source>
        <dbReference type="PIRSR" id="PIRSR000137-2"/>
    </source>
</evidence>
<evidence type="ECO:0000256" key="1">
    <source>
        <dbReference type="ARBA" id="ARBA00001974"/>
    </source>
</evidence>
<evidence type="ECO:0000256" key="5">
    <source>
        <dbReference type="PIRSR" id="PIRSR000137-1"/>
    </source>
</evidence>
<feature type="domain" description="Glucose-methanol-choline oxidoreductase C-terminal" evidence="8">
    <location>
        <begin position="431"/>
        <end position="570"/>
    </location>
</feature>
<sequence>MGLLIKTILGKQKYITTLSNVGDRVDIKNSGVKANEYDVIIIGGGTAGCVLAARLSEDPSIRVLVLEAGRSGVSNLLTRIPSAFSLLFHTRRVYNFYTEPQEYAQKKIRYWPRGKMLGGCSSINAQMAQYGAPSDFDQWAEVIGDESWSWKNFGQYFRKFENYTHDPSFPEVDVNKKGSDGPVHVGYFTAACKSSLDFVEACKHLGIPYSSDFNQPSGAIGVNKVAVRASVTRVIFENVDGKPRAIGVEFTRSKNGPRYEARAKKDVILAAGAIHSPHVSCRYKRILLLSGVGPKDQLKKHGIQIVHDLPGVGKHLVDHPVVDIYFKDKLDVSPKHIRPQNLSDAMKFLASVTKYLSTRRGPLTSNFGESAAFIRSDDPALFSNHSKVKDSTSSPNSPDLEIFTTPMAYKDHGRYMFPMHTFSIHTVLLRPLSRGILSLKSAEPFDSPLLDPHYLEAPEDVERLVRGVKLTLGIAKTEPLAANLDLEHRDPRLDYELNNKSDQELADIIRERVETLYHPACTCRMAPLSDHGVVDSSLRVYGIDGLRICDASVFTEIVSGHTAGAVLATAEKLSDDLKKAYATKT</sequence>
<keyword evidence="3" id="KW-0285">Flavoprotein</keyword>
<reference evidence="9 10" key="1">
    <citation type="submission" date="2014-02" db="EMBL/GenBank/DDBJ databases">
        <title>Transposable element dynamics among asymbiotic and ectomycorrhizal Amanita fungi.</title>
        <authorList>
            <consortium name="DOE Joint Genome Institute"/>
            <person name="Hess J."/>
            <person name="Skrede I."/>
            <person name="Wolfe B."/>
            <person name="LaButti K."/>
            <person name="Ohm R.A."/>
            <person name="Grigoriev I.V."/>
            <person name="Pringle A."/>
        </authorList>
    </citation>
    <scope>NUCLEOTIDE SEQUENCE [LARGE SCALE GENOMIC DNA]</scope>
    <source>
        <strain evidence="9 10">SKay4041</strain>
    </source>
</reference>
<dbReference type="PIRSF" id="PIRSF000137">
    <property type="entry name" value="Alcohol_oxidase"/>
    <property type="match status" value="1"/>
</dbReference>
<dbReference type="SUPFAM" id="SSF51905">
    <property type="entry name" value="FAD/NAD(P)-binding domain"/>
    <property type="match status" value="1"/>
</dbReference>
<organism evidence="9 10">
    <name type="scientific">Amanita thiersii Skay4041</name>
    <dbReference type="NCBI Taxonomy" id="703135"/>
    <lineage>
        <taxon>Eukaryota</taxon>
        <taxon>Fungi</taxon>
        <taxon>Dikarya</taxon>
        <taxon>Basidiomycota</taxon>
        <taxon>Agaricomycotina</taxon>
        <taxon>Agaricomycetes</taxon>
        <taxon>Agaricomycetidae</taxon>
        <taxon>Agaricales</taxon>
        <taxon>Pluteineae</taxon>
        <taxon>Amanitaceae</taxon>
        <taxon>Amanita</taxon>
    </lineage>
</organism>
<dbReference type="InterPro" id="IPR007867">
    <property type="entry name" value="GMC_OxRtase_C"/>
</dbReference>
<feature type="active site" description="Proton acceptor" evidence="5">
    <location>
        <position position="561"/>
    </location>
</feature>
<evidence type="ECO:0000259" key="7">
    <source>
        <dbReference type="Pfam" id="PF00732"/>
    </source>
</evidence>
<dbReference type="InterPro" id="IPR012132">
    <property type="entry name" value="GMC_OxRdtase"/>
</dbReference>
<gene>
    <name evidence="9" type="ORF">AMATHDRAFT_73769</name>
</gene>
<protein>
    <submittedName>
        <fullName evidence="9">GMC oxidoreductase</fullName>
    </submittedName>
</protein>
<evidence type="ECO:0000259" key="8">
    <source>
        <dbReference type="Pfam" id="PF05199"/>
    </source>
</evidence>
<accession>A0A2A9NS58</accession>
<dbReference type="OrthoDB" id="269227at2759"/>
<comment type="cofactor">
    <cofactor evidence="1 6">
        <name>FAD</name>
        <dbReference type="ChEBI" id="CHEBI:57692"/>
    </cofactor>
</comment>
<feature type="active site" description="Proton donor" evidence="5">
    <location>
        <position position="518"/>
    </location>
</feature>
<proteinExistence type="inferred from homology"/>
<dbReference type="STRING" id="703135.A0A2A9NS58"/>
<feature type="binding site" evidence="6">
    <location>
        <position position="231"/>
    </location>
    <ligand>
        <name>FAD</name>
        <dbReference type="ChEBI" id="CHEBI:57692"/>
    </ligand>
</feature>
<dbReference type="InterPro" id="IPR036188">
    <property type="entry name" value="FAD/NAD-bd_sf"/>
</dbReference>
<dbReference type="Pfam" id="PF05199">
    <property type="entry name" value="GMC_oxred_C"/>
    <property type="match status" value="1"/>
</dbReference>
<feature type="domain" description="Glucose-methanol-choline oxidoreductase N-terminal" evidence="7">
    <location>
        <begin position="225"/>
        <end position="321"/>
    </location>
</feature>
<dbReference type="EMBL" id="KZ301976">
    <property type="protein sequence ID" value="PFH52938.1"/>
    <property type="molecule type" value="Genomic_DNA"/>
</dbReference>
<comment type="similarity">
    <text evidence="2">Belongs to the GMC oxidoreductase family.</text>
</comment>
<dbReference type="Pfam" id="PF00732">
    <property type="entry name" value="GMC_oxred_N"/>
    <property type="match status" value="2"/>
</dbReference>
<keyword evidence="4 6" id="KW-0274">FAD</keyword>
<keyword evidence="10" id="KW-1185">Reference proteome</keyword>
<evidence type="ECO:0000256" key="3">
    <source>
        <dbReference type="ARBA" id="ARBA00022630"/>
    </source>
</evidence>
<name>A0A2A9NS58_9AGAR</name>
<evidence type="ECO:0000313" key="10">
    <source>
        <dbReference type="Proteomes" id="UP000242287"/>
    </source>
</evidence>
<feature type="domain" description="Glucose-methanol-choline oxidoreductase N-terminal" evidence="7">
    <location>
        <begin position="37"/>
        <end position="215"/>
    </location>
</feature>
<dbReference type="Gene3D" id="3.30.560.10">
    <property type="entry name" value="Glucose Oxidase, domain 3"/>
    <property type="match status" value="2"/>
</dbReference>
<dbReference type="SUPFAM" id="SSF54373">
    <property type="entry name" value="FAD-linked reductases, C-terminal domain"/>
    <property type="match status" value="1"/>
</dbReference>
<dbReference type="PANTHER" id="PTHR11552:SF147">
    <property type="entry name" value="CHOLINE DEHYDROGENASE, MITOCHONDRIAL"/>
    <property type="match status" value="1"/>
</dbReference>
<dbReference type="Gene3D" id="3.50.50.60">
    <property type="entry name" value="FAD/NAD(P)-binding domain"/>
    <property type="match status" value="2"/>
</dbReference>
<evidence type="ECO:0000313" key="9">
    <source>
        <dbReference type="EMBL" id="PFH52938.1"/>
    </source>
</evidence>
<dbReference type="GO" id="GO:0016614">
    <property type="term" value="F:oxidoreductase activity, acting on CH-OH group of donors"/>
    <property type="evidence" value="ECO:0007669"/>
    <property type="project" value="InterPro"/>
</dbReference>
<evidence type="ECO:0000256" key="4">
    <source>
        <dbReference type="ARBA" id="ARBA00022827"/>
    </source>
</evidence>
<evidence type="ECO:0000256" key="2">
    <source>
        <dbReference type="ARBA" id="ARBA00010790"/>
    </source>
</evidence>
<dbReference type="Proteomes" id="UP000242287">
    <property type="component" value="Unassembled WGS sequence"/>
</dbReference>
<dbReference type="AlphaFoldDB" id="A0A2A9NS58"/>
<dbReference type="PANTHER" id="PTHR11552">
    <property type="entry name" value="GLUCOSE-METHANOL-CHOLINE GMC OXIDOREDUCTASE"/>
    <property type="match status" value="1"/>
</dbReference>